<accession>A0ABW3JGU9</accession>
<dbReference type="Proteomes" id="UP001597061">
    <property type="component" value="Unassembled WGS sequence"/>
</dbReference>
<dbReference type="RefSeq" id="WP_379926317.1">
    <property type="nucleotide sequence ID" value="NZ_JBHTJI010000001.1"/>
</dbReference>
<gene>
    <name evidence="1" type="ORF">ACFQ1R_06425</name>
</gene>
<proteinExistence type="predicted"/>
<sequence length="153" mass="17726">MKTSQRLDYAIKKLYRAFYNNELHPECCKQCAVGNILDNTDSWKHLSDEHGALKLNYIGNLHQAFGRKFNGYTPLELLEIEATFLKACGYKLPLHHKNKKPKKSTDKDLLFEGLTAVITYLCNLDNIPNIMDYTKLFEYKNEKATHQTKELIA</sequence>
<reference evidence="2" key="1">
    <citation type="journal article" date="2019" name="Int. J. Syst. Evol. Microbiol.">
        <title>The Global Catalogue of Microorganisms (GCM) 10K type strain sequencing project: providing services to taxonomists for standard genome sequencing and annotation.</title>
        <authorList>
            <consortium name="The Broad Institute Genomics Platform"/>
            <consortium name="The Broad Institute Genome Sequencing Center for Infectious Disease"/>
            <person name="Wu L."/>
            <person name="Ma J."/>
        </authorList>
    </citation>
    <scope>NUCLEOTIDE SEQUENCE [LARGE SCALE GENOMIC DNA]</scope>
    <source>
        <strain evidence="2">CCUG 62414</strain>
    </source>
</reference>
<comment type="caution">
    <text evidence="1">The sequence shown here is derived from an EMBL/GenBank/DDBJ whole genome shotgun (WGS) entry which is preliminary data.</text>
</comment>
<evidence type="ECO:0000313" key="1">
    <source>
        <dbReference type="EMBL" id="MFD0989723.1"/>
    </source>
</evidence>
<organism evidence="1 2">
    <name type="scientific">Mariniflexile jejuense</name>
    <dbReference type="NCBI Taxonomy" id="1173582"/>
    <lineage>
        <taxon>Bacteria</taxon>
        <taxon>Pseudomonadati</taxon>
        <taxon>Bacteroidota</taxon>
        <taxon>Flavobacteriia</taxon>
        <taxon>Flavobacteriales</taxon>
        <taxon>Flavobacteriaceae</taxon>
        <taxon>Mariniflexile</taxon>
    </lineage>
</organism>
<name>A0ABW3JGU9_9FLAO</name>
<dbReference type="EMBL" id="JBHTJI010000001">
    <property type="protein sequence ID" value="MFD0989723.1"/>
    <property type="molecule type" value="Genomic_DNA"/>
</dbReference>
<protein>
    <submittedName>
        <fullName evidence="1">Na(+)-translocating NADH-quinone reductase subunit F</fullName>
    </submittedName>
</protein>
<evidence type="ECO:0000313" key="2">
    <source>
        <dbReference type="Proteomes" id="UP001597061"/>
    </source>
</evidence>
<keyword evidence="2" id="KW-1185">Reference proteome</keyword>